<feature type="compositionally biased region" description="Polar residues" evidence="1">
    <location>
        <begin position="103"/>
        <end position="122"/>
    </location>
</feature>
<dbReference type="RefSeq" id="WP_305502095.1">
    <property type="nucleotide sequence ID" value="NZ_CP131913.1"/>
</dbReference>
<gene>
    <name evidence="2" type="ORF">B6N23_04000</name>
</gene>
<proteinExistence type="predicted"/>
<evidence type="ECO:0000313" key="2">
    <source>
        <dbReference type="EMBL" id="WLI74094.1"/>
    </source>
</evidence>
<name>A0ABY9H6S1_9GAMM</name>
<feature type="region of interest" description="Disordered" evidence="1">
    <location>
        <begin position="79"/>
        <end position="131"/>
    </location>
</feature>
<organism evidence="2 3">
    <name type="scientific">Halomonas alkalicola</name>
    <dbReference type="NCBI Taxonomy" id="1930622"/>
    <lineage>
        <taxon>Bacteria</taxon>
        <taxon>Pseudomonadati</taxon>
        <taxon>Pseudomonadota</taxon>
        <taxon>Gammaproteobacteria</taxon>
        <taxon>Oceanospirillales</taxon>
        <taxon>Halomonadaceae</taxon>
        <taxon>Halomonas</taxon>
    </lineage>
</organism>
<sequence>MAAQHSRGVHRANMVAIAAVNYFQAALVTDERVSGDYDKVPAAIYMAPEAITGSPLATASELGASVFGGFERGHFGNQAAESSALAGEHPSWETRKDIASSGARVSSQQDTFTQHPDTTPLQKLQKEDNNS</sequence>
<dbReference type="EMBL" id="CP131913">
    <property type="protein sequence ID" value="WLI74094.1"/>
    <property type="molecule type" value="Genomic_DNA"/>
</dbReference>
<keyword evidence="3" id="KW-1185">Reference proteome</keyword>
<dbReference type="Proteomes" id="UP001235344">
    <property type="component" value="Chromosome"/>
</dbReference>
<evidence type="ECO:0000256" key="1">
    <source>
        <dbReference type="SAM" id="MobiDB-lite"/>
    </source>
</evidence>
<dbReference type="SUPFAM" id="SSF52016">
    <property type="entry name" value="LeuD/IlvD-like"/>
    <property type="match status" value="1"/>
</dbReference>
<reference evidence="2 3" key="1">
    <citation type="submission" date="2023-08" db="EMBL/GenBank/DDBJ databases">
        <title>Transcriptome Analysis of Halomonas alkalicola CICC 11012s to Identify the Genes Involved in Alkaline Tolerances.</title>
        <authorList>
            <person name="Zhai L."/>
        </authorList>
    </citation>
    <scope>NUCLEOTIDE SEQUENCE [LARGE SCALE GENOMIC DNA]</scope>
    <source>
        <strain evidence="2 3">CICC 11012s</strain>
    </source>
</reference>
<accession>A0ABY9H6S1</accession>
<protein>
    <submittedName>
        <fullName evidence="2">Uncharacterized protein</fullName>
    </submittedName>
</protein>
<evidence type="ECO:0000313" key="3">
    <source>
        <dbReference type="Proteomes" id="UP001235344"/>
    </source>
</evidence>